<dbReference type="AlphaFoldDB" id="A0A2K8P748"/>
<dbReference type="EMBL" id="CP024985">
    <property type="protein sequence ID" value="ATZ22561.1"/>
    <property type="molecule type" value="Genomic_DNA"/>
</dbReference>
<dbReference type="RefSeq" id="WP_030229182.1">
    <property type="nucleotide sequence ID" value="NZ_CP024985.1"/>
</dbReference>
<dbReference type="Proteomes" id="UP000231791">
    <property type="component" value="Chromosome"/>
</dbReference>
<dbReference type="KEGG" id="slx:SLAV_03255"/>
<accession>A0A2K8P748</accession>
<reference evidence="1 2" key="1">
    <citation type="submission" date="2017-11" db="EMBL/GenBank/DDBJ databases">
        <title>Complete genome sequence of Streptomyces lavendulae subsp. lavendulae CCM 3239 (formerly 'Streptomyces aureofaciens CCM 3239'), the producer of the angucycline-type antibiotic auricin.</title>
        <authorList>
            <person name="Busche T."/>
            <person name="Novakova R."/>
            <person name="Al'Dilaimi A."/>
            <person name="Homerova D."/>
            <person name="Feckova L."/>
            <person name="Rezuchova B."/>
            <person name="Mingyar E."/>
            <person name="Csolleiova D."/>
            <person name="Bekeova C."/>
            <person name="Winkler A."/>
            <person name="Sevcikova B."/>
            <person name="Kalinowski J."/>
            <person name="Kormanec J."/>
            <person name="Ruckert C."/>
        </authorList>
    </citation>
    <scope>NUCLEOTIDE SEQUENCE [LARGE SCALE GENOMIC DNA]</scope>
    <source>
        <strain evidence="1 2">CCM 3239</strain>
    </source>
</reference>
<sequence length="169" mass="19294">MGRLWDRYMGTMRPDGDVPAAPATELRAALLALTGTDVPFGVREASGEGAHLVAEWRVVEPATGSGVTRRQVERTFKVWMRLLPEEREVRAMDEQWAVTRAGNPPGRTVQREHGRGPIRHVQREWTFEKGADGRRQKVESFRLDTRDMKHPLRDTVLAAGWTWRGTRRL</sequence>
<proteinExistence type="predicted"/>
<organism evidence="1 2">
    <name type="scientific">Streptomyces lavendulae subsp. lavendulae</name>
    <dbReference type="NCBI Taxonomy" id="58340"/>
    <lineage>
        <taxon>Bacteria</taxon>
        <taxon>Bacillati</taxon>
        <taxon>Actinomycetota</taxon>
        <taxon>Actinomycetes</taxon>
        <taxon>Kitasatosporales</taxon>
        <taxon>Streptomycetaceae</taxon>
        <taxon>Streptomyces</taxon>
    </lineage>
</organism>
<gene>
    <name evidence="1" type="ORF">SLAV_03255</name>
</gene>
<dbReference type="OrthoDB" id="4299760at2"/>
<protein>
    <submittedName>
        <fullName evidence="1">Uncharacterized protein</fullName>
    </submittedName>
</protein>
<evidence type="ECO:0000313" key="2">
    <source>
        <dbReference type="Proteomes" id="UP000231791"/>
    </source>
</evidence>
<keyword evidence="2" id="KW-1185">Reference proteome</keyword>
<evidence type="ECO:0000313" key="1">
    <source>
        <dbReference type="EMBL" id="ATZ22561.1"/>
    </source>
</evidence>
<dbReference type="GeneID" id="49381800"/>
<name>A0A2K8P748_STRLA</name>